<dbReference type="SUPFAM" id="SSF52058">
    <property type="entry name" value="L domain-like"/>
    <property type="match status" value="4"/>
</dbReference>
<comment type="caution">
    <text evidence="15">The sequence shown here is derived from an EMBL/GenBank/DDBJ whole genome shotgun (WGS) entry which is preliminary data.</text>
</comment>
<keyword evidence="16" id="KW-1185">Reference proteome</keyword>
<evidence type="ECO:0000256" key="7">
    <source>
        <dbReference type="ARBA" id="ARBA00022737"/>
    </source>
</evidence>
<organism evidence="15 16">
    <name type="scientific">Castanea mollissima</name>
    <name type="common">Chinese chestnut</name>
    <dbReference type="NCBI Taxonomy" id="60419"/>
    <lineage>
        <taxon>Eukaryota</taxon>
        <taxon>Viridiplantae</taxon>
        <taxon>Streptophyta</taxon>
        <taxon>Embryophyta</taxon>
        <taxon>Tracheophyta</taxon>
        <taxon>Spermatophyta</taxon>
        <taxon>Magnoliopsida</taxon>
        <taxon>eudicotyledons</taxon>
        <taxon>Gunneridae</taxon>
        <taxon>Pentapetalae</taxon>
        <taxon>rosids</taxon>
        <taxon>fabids</taxon>
        <taxon>Fagales</taxon>
        <taxon>Fagaceae</taxon>
        <taxon>Castanea</taxon>
    </lineage>
</organism>
<dbReference type="SMART" id="SM00369">
    <property type="entry name" value="LRR_TYP"/>
    <property type="match status" value="14"/>
</dbReference>
<feature type="signal peptide" evidence="13">
    <location>
        <begin position="1"/>
        <end position="25"/>
    </location>
</feature>
<dbReference type="FunFam" id="3.80.10.10:FF:000233">
    <property type="entry name" value="Leucine-rich repeat receptor-like protein kinase TDR"/>
    <property type="match status" value="1"/>
</dbReference>
<dbReference type="FunFam" id="3.80.10.10:FF:000095">
    <property type="entry name" value="LRR receptor-like serine/threonine-protein kinase GSO1"/>
    <property type="match status" value="1"/>
</dbReference>
<protein>
    <recommendedName>
        <fullName evidence="14">Leucine-rich repeat-containing N-terminal plant-type domain-containing protein</fullName>
    </recommendedName>
</protein>
<proteinExistence type="inferred from homology"/>
<dbReference type="GO" id="GO:0005886">
    <property type="term" value="C:plasma membrane"/>
    <property type="evidence" value="ECO:0007669"/>
    <property type="project" value="UniProtKB-SubCell"/>
</dbReference>
<comment type="subcellular location">
    <subcellularLocation>
        <location evidence="1">Cell membrane</location>
        <topology evidence="1">Single-pass type I membrane protein</topology>
    </subcellularLocation>
</comment>
<dbReference type="InterPro" id="IPR001611">
    <property type="entry name" value="Leu-rich_rpt"/>
</dbReference>
<evidence type="ECO:0000256" key="10">
    <source>
        <dbReference type="ARBA" id="ARBA00023170"/>
    </source>
</evidence>
<evidence type="ECO:0000259" key="14">
    <source>
        <dbReference type="Pfam" id="PF08263"/>
    </source>
</evidence>
<comment type="similarity">
    <text evidence="2">Belongs to the RLP family.</text>
</comment>
<evidence type="ECO:0000256" key="5">
    <source>
        <dbReference type="ARBA" id="ARBA00022692"/>
    </source>
</evidence>
<keyword evidence="7" id="KW-0677">Repeat</keyword>
<dbReference type="OrthoDB" id="4691307at2759"/>
<dbReference type="GO" id="GO:0009791">
    <property type="term" value="P:post-embryonic development"/>
    <property type="evidence" value="ECO:0007669"/>
    <property type="project" value="UniProtKB-ARBA"/>
</dbReference>
<dbReference type="Pfam" id="PF00560">
    <property type="entry name" value="LRR_1"/>
    <property type="match status" value="10"/>
</dbReference>
<dbReference type="EMBL" id="JRKL02003945">
    <property type="protein sequence ID" value="KAF3953757.1"/>
    <property type="molecule type" value="Genomic_DNA"/>
</dbReference>
<dbReference type="Proteomes" id="UP000737018">
    <property type="component" value="Unassembled WGS sequence"/>
</dbReference>
<keyword evidence="10" id="KW-0675">Receptor</keyword>
<dbReference type="Gene3D" id="3.80.10.10">
    <property type="entry name" value="Ribonuclease Inhibitor"/>
    <property type="match status" value="4"/>
</dbReference>
<evidence type="ECO:0000256" key="2">
    <source>
        <dbReference type="ARBA" id="ARBA00009592"/>
    </source>
</evidence>
<reference evidence="15" key="1">
    <citation type="submission" date="2020-03" db="EMBL/GenBank/DDBJ databases">
        <title>Castanea mollissima Vanexum genome sequencing.</title>
        <authorList>
            <person name="Staton M."/>
        </authorList>
    </citation>
    <scope>NUCLEOTIDE SEQUENCE</scope>
    <source>
        <tissue evidence="15">Leaf</tissue>
    </source>
</reference>
<evidence type="ECO:0000256" key="3">
    <source>
        <dbReference type="ARBA" id="ARBA00022475"/>
    </source>
</evidence>
<evidence type="ECO:0000256" key="11">
    <source>
        <dbReference type="ARBA" id="ARBA00023180"/>
    </source>
</evidence>
<evidence type="ECO:0000256" key="13">
    <source>
        <dbReference type="SAM" id="SignalP"/>
    </source>
</evidence>
<feature type="transmembrane region" description="Helical" evidence="12">
    <location>
        <begin position="1015"/>
        <end position="1038"/>
    </location>
</feature>
<dbReference type="InterPro" id="IPR032675">
    <property type="entry name" value="LRR_dom_sf"/>
</dbReference>
<evidence type="ECO:0000256" key="8">
    <source>
        <dbReference type="ARBA" id="ARBA00022989"/>
    </source>
</evidence>
<evidence type="ECO:0000313" key="15">
    <source>
        <dbReference type="EMBL" id="KAF3953757.1"/>
    </source>
</evidence>
<name>A0A8J4VD88_9ROSI</name>
<evidence type="ECO:0000256" key="1">
    <source>
        <dbReference type="ARBA" id="ARBA00004251"/>
    </source>
</evidence>
<dbReference type="Pfam" id="PF08263">
    <property type="entry name" value="LRRNT_2"/>
    <property type="match status" value="1"/>
</dbReference>
<keyword evidence="6 13" id="KW-0732">Signal</keyword>
<dbReference type="Pfam" id="PF13855">
    <property type="entry name" value="LRR_8"/>
    <property type="match status" value="2"/>
</dbReference>
<dbReference type="AlphaFoldDB" id="A0A8J4VD88"/>
<keyword evidence="11" id="KW-0325">Glycoprotein</keyword>
<keyword evidence="5 12" id="KW-0812">Transmembrane</keyword>
<dbReference type="SMART" id="SM00365">
    <property type="entry name" value="LRR_SD22"/>
    <property type="match status" value="5"/>
</dbReference>
<evidence type="ECO:0000256" key="4">
    <source>
        <dbReference type="ARBA" id="ARBA00022614"/>
    </source>
</evidence>
<dbReference type="PANTHER" id="PTHR48062:SF52">
    <property type="entry name" value="RECEPTOR-LIKE PROTEIN 8-RELATED"/>
    <property type="match status" value="1"/>
</dbReference>
<dbReference type="PRINTS" id="PR00019">
    <property type="entry name" value="LEURICHRPT"/>
</dbReference>
<keyword evidence="4" id="KW-0433">Leucine-rich repeat</keyword>
<dbReference type="InterPro" id="IPR003591">
    <property type="entry name" value="Leu-rich_rpt_typical-subtyp"/>
</dbReference>
<evidence type="ECO:0000256" key="12">
    <source>
        <dbReference type="SAM" id="Phobius"/>
    </source>
</evidence>
<evidence type="ECO:0000313" key="16">
    <source>
        <dbReference type="Proteomes" id="UP000737018"/>
    </source>
</evidence>
<evidence type="ECO:0000256" key="9">
    <source>
        <dbReference type="ARBA" id="ARBA00023136"/>
    </source>
</evidence>
<dbReference type="InterPro" id="IPR013210">
    <property type="entry name" value="LRR_N_plant-typ"/>
</dbReference>
<evidence type="ECO:0000256" key="6">
    <source>
        <dbReference type="ARBA" id="ARBA00022729"/>
    </source>
</evidence>
<keyword evidence="9 12" id="KW-0472">Membrane</keyword>
<sequence length="1074" mass="120175">MERRTLAKCIFWGIVVLVQIHGSRGCFKEEKLALLEIKAFIKSNGATDSLLRSWVGDTEIDCCNWEQLTCNFTSGHVIELSLNNIQIPFEGLPSKATKIWFLNVSLLWPFKELRSLNLSNSAIGGWVGNEGFSSLSRLKELETLDLGHNRFNRSVFTSLSSLTSLKTLILASNDLAGYFPAEELSTLENLEMLDLGSNGLNFSQKMQDSIYLSKLRKLKRLNLSKNDFYMKTLRYLGSLSTLTSLDLRKNQLEGQLSKEELTNLSKLEVLILQYNYLNGTLPIEDLVTYSRLEILDLSSNELTGSVPQSIGALSSLKALSLSRNKLNGSLPTKGLCELKKLEELDLSENNFEGNLPLCLNNLLSLRLLDLSQNNFTGNVPSSLVPSLTSLQYIDLSHNLFEGLFLFSSFSNHVKLEFVRFISDNSKFEIETENPGWKPMFQLKVLVLSNCNLNKLDKGIPTFLFHQYNLLAVDLSQNNLAGRFPDWLLQNNTGLKFVMLQNNSFMGQLHLPPYPNMNLSGMDVSDNHFDGQLPKNIGTILPRLRLLHLSGNAFQGPLPSSIANMSDLERLDVSFNFFSGEVPEEFLSHCFNLVALDLSNNDFHGQLFSEHSNNLTNLEVLNLNNNQFTGTISGVVSKCFNLFILHISNNYMSGKIPALIGNMTELRALDLRNNSFEGQVSCELISRPFLDLSHNSFSGTLPKCLMQDRTRHIYLQGNNLTGSLPNAFLNSSFLRALDLRDNSLTGNIPFEIGSLHYLKVLMLAGNHFSGFIPNQLCQLNYIGLLDLSRNSLSGSIPSCLGNMTFGKAGVNNLQFGVYVTFSGSLMHDSPMGLDFQVQGSLLEKVTEIQLVDSYIARDEVEFVTKSRPDSYKGKILDIMFGLDLSCNNLTGEIPDELGNLSSILGLNLSHNHLTGSIPKTFSKLAQIESMDLSYNNLTGEIPSELIDLNFLEVFSVAYNNLTGRIPDMKAQFGTFDNSSYKENPFLCGPPLAKGCTSVGESPPSPIKSKGHEIDPLVFFTSFSVSFVMFFVTVVTLLYINPYWQQNCYNFIRDCMFLCFYFVSDNLKRLSDYLNC</sequence>
<keyword evidence="8 12" id="KW-1133">Transmembrane helix</keyword>
<dbReference type="PANTHER" id="PTHR48062">
    <property type="entry name" value="RECEPTOR-LIKE PROTEIN 14"/>
    <property type="match status" value="1"/>
</dbReference>
<gene>
    <name evidence="15" type="ORF">CMV_020829</name>
</gene>
<accession>A0A8J4VD88</accession>
<feature type="chain" id="PRO_5035306240" description="Leucine-rich repeat-containing N-terminal plant-type domain-containing protein" evidence="13">
    <location>
        <begin position="26"/>
        <end position="1074"/>
    </location>
</feature>
<dbReference type="FunFam" id="3.80.10.10:FF:000111">
    <property type="entry name" value="LRR receptor-like serine/threonine-protein kinase ERECTA"/>
    <property type="match status" value="1"/>
</dbReference>
<keyword evidence="3" id="KW-1003">Cell membrane</keyword>
<feature type="domain" description="Leucine-rich repeat-containing N-terminal plant-type" evidence="14">
    <location>
        <begin position="29"/>
        <end position="71"/>
    </location>
</feature>
<dbReference type="InterPro" id="IPR051502">
    <property type="entry name" value="RLP_Defense_Trigger"/>
</dbReference>